<dbReference type="PRINTS" id="PR00412">
    <property type="entry name" value="EPOXHYDRLASE"/>
</dbReference>
<dbReference type="InterPro" id="IPR016292">
    <property type="entry name" value="Epoxide_hydrolase"/>
</dbReference>
<dbReference type="Proteomes" id="UP001176521">
    <property type="component" value="Unassembled WGS sequence"/>
</dbReference>
<feature type="region of interest" description="Disordered" evidence="5">
    <location>
        <begin position="76"/>
        <end position="96"/>
    </location>
</feature>
<dbReference type="EMBL" id="JAPDMQ010000008">
    <property type="protein sequence ID" value="KAK0540759.1"/>
    <property type="molecule type" value="Genomic_DNA"/>
</dbReference>
<evidence type="ECO:0000313" key="7">
    <source>
        <dbReference type="EMBL" id="KAK0540759.1"/>
    </source>
</evidence>
<evidence type="ECO:0000313" key="8">
    <source>
        <dbReference type="Proteomes" id="UP001176521"/>
    </source>
</evidence>
<dbReference type="InterPro" id="IPR010497">
    <property type="entry name" value="Epoxide_hydro_N"/>
</dbReference>
<dbReference type="InterPro" id="IPR000639">
    <property type="entry name" value="Epox_hydrolase-like"/>
</dbReference>
<proteinExistence type="inferred from homology"/>
<keyword evidence="3" id="KW-0378">Hydrolase</keyword>
<sequence>MSLPLPHELTTPLSTTAPTPIRFGFPQAAIDRIAAQLADARLPSQPILDGVGWQYGTDLSKLRQLVDAWSKGNPAGAGARGSASADGSAGASGGSGGSAQGFAAWWRTIEGRINETAQHYLVEIEGLRIHFQMRKSESPNAIPLIFSHGWPGSFYEAHKLFPLLTEDSSPSFHLVVPSLPGYGLSSAQTKPDWTLLDTARVFNKLMVSILGFSSYAAHGGDLGALVVRGLARNKECTAFHSNFAPPVNIPPWAYPALGPTFLDWSSNISDTALSLVANPHEIRLIKASIRYRKTGSAYALEHSTKPATLGYALFDNPIGILSWLLQCFHEWSDPRAPAFHDGHAHSRTSDQIPGSSGIVQGDGVGKKGSSAVRLGVSHSSEPMNRTSAITDETILVNTTIYALTDTVHTSFLPYYESEHIWGSLGRDKEWTRDLRDKPYGHSSFPYELLGGPRSWIPRTGVNLVWYREHNEGGHFAALDNPEGLARDLKDFFSRFYSPA</sequence>
<feature type="active site" description="Proton donor" evidence="4">
    <location>
        <position position="415"/>
    </location>
</feature>
<accession>A0AAN6JNJ6</accession>
<evidence type="ECO:0000256" key="2">
    <source>
        <dbReference type="ARBA" id="ARBA00022797"/>
    </source>
</evidence>
<evidence type="ECO:0000256" key="1">
    <source>
        <dbReference type="ARBA" id="ARBA00010088"/>
    </source>
</evidence>
<dbReference type="PANTHER" id="PTHR21661:SF35">
    <property type="entry name" value="EPOXIDE HYDROLASE"/>
    <property type="match status" value="1"/>
</dbReference>
<reference evidence="7" key="1">
    <citation type="journal article" date="2023" name="PhytoFront">
        <title>Draft Genome Resources of Seven Strains of Tilletia horrida, Causal Agent of Kernel Smut of Rice.</title>
        <authorList>
            <person name="Khanal S."/>
            <person name="Antony Babu S."/>
            <person name="Zhou X.G."/>
        </authorList>
    </citation>
    <scope>NUCLEOTIDE SEQUENCE</scope>
    <source>
        <strain evidence="7">TX3</strain>
    </source>
</reference>
<dbReference type="SUPFAM" id="SSF53474">
    <property type="entry name" value="alpha/beta-Hydrolases"/>
    <property type="match status" value="1"/>
</dbReference>
<dbReference type="InterPro" id="IPR029058">
    <property type="entry name" value="AB_hydrolase_fold"/>
</dbReference>
<organism evidence="7 8">
    <name type="scientific">Tilletia horrida</name>
    <dbReference type="NCBI Taxonomy" id="155126"/>
    <lineage>
        <taxon>Eukaryota</taxon>
        <taxon>Fungi</taxon>
        <taxon>Dikarya</taxon>
        <taxon>Basidiomycota</taxon>
        <taxon>Ustilaginomycotina</taxon>
        <taxon>Exobasidiomycetes</taxon>
        <taxon>Tilletiales</taxon>
        <taxon>Tilletiaceae</taxon>
        <taxon>Tilletia</taxon>
    </lineage>
</organism>
<evidence type="ECO:0000256" key="4">
    <source>
        <dbReference type="PIRSR" id="PIRSR001112-1"/>
    </source>
</evidence>
<dbReference type="AlphaFoldDB" id="A0AAN6JNJ6"/>
<keyword evidence="2" id="KW-0058">Aromatic hydrocarbons catabolism</keyword>
<gene>
    <name evidence="7" type="ORF">OC842_000328</name>
</gene>
<feature type="compositionally biased region" description="Low complexity" evidence="5">
    <location>
        <begin position="76"/>
        <end position="89"/>
    </location>
</feature>
<dbReference type="PIRSF" id="PIRSF001112">
    <property type="entry name" value="Epoxide_hydrolase"/>
    <property type="match status" value="1"/>
</dbReference>
<comment type="caution">
    <text evidence="7">The sequence shown here is derived from an EMBL/GenBank/DDBJ whole genome shotgun (WGS) entry which is preliminary data.</text>
</comment>
<feature type="active site" description="Nucleophile" evidence="4">
    <location>
        <position position="221"/>
    </location>
</feature>
<evidence type="ECO:0000256" key="3">
    <source>
        <dbReference type="ARBA" id="ARBA00022801"/>
    </source>
</evidence>
<keyword evidence="8" id="KW-1185">Reference proteome</keyword>
<dbReference type="PANTHER" id="PTHR21661">
    <property type="entry name" value="EPOXIDE HYDROLASE 1-RELATED"/>
    <property type="match status" value="1"/>
</dbReference>
<dbReference type="GO" id="GO:0004301">
    <property type="term" value="F:epoxide hydrolase activity"/>
    <property type="evidence" value="ECO:0007669"/>
    <property type="project" value="TreeGrafter"/>
</dbReference>
<protein>
    <recommendedName>
        <fullName evidence="6">Epoxide hydrolase N-terminal domain-containing protein</fullName>
    </recommendedName>
</protein>
<feature type="domain" description="Epoxide hydrolase N-terminal" evidence="6">
    <location>
        <begin position="19"/>
        <end position="156"/>
    </location>
</feature>
<name>A0AAN6JNJ6_9BASI</name>
<evidence type="ECO:0000256" key="5">
    <source>
        <dbReference type="SAM" id="MobiDB-lite"/>
    </source>
</evidence>
<evidence type="ECO:0000259" key="6">
    <source>
        <dbReference type="Pfam" id="PF06441"/>
    </source>
</evidence>
<comment type="similarity">
    <text evidence="1">Belongs to the peptidase S33 family.</text>
</comment>
<dbReference type="Pfam" id="PF06441">
    <property type="entry name" value="EHN"/>
    <property type="match status" value="1"/>
</dbReference>
<feature type="active site" description="Proton acceptor" evidence="4">
    <location>
        <position position="474"/>
    </location>
</feature>
<dbReference type="GO" id="GO:0097176">
    <property type="term" value="P:epoxide metabolic process"/>
    <property type="evidence" value="ECO:0007669"/>
    <property type="project" value="TreeGrafter"/>
</dbReference>
<dbReference type="Gene3D" id="3.40.50.1820">
    <property type="entry name" value="alpha/beta hydrolase"/>
    <property type="match status" value="1"/>
</dbReference>